<evidence type="ECO:0000313" key="3">
    <source>
        <dbReference type="Proteomes" id="UP000464468"/>
    </source>
</evidence>
<protein>
    <submittedName>
        <fullName evidence="2">Uncharacterized protein</fullName>
    </submittedName>
</protein>
<dbReference type="Proteomes" id="UP000464468">
    <property type="component" value="Chromosome"/>
</dbReference>
<organism evidence="2 3">
    <name type="scientific">Sphingomonas changnyeongensis</name>
    <dbReference type="NCBI Taxonomy" id="2698679"/>
    <lineage>
        <taxon>Bacteria</taxon>
        <taxon>Pseudomonadati</taxon>
        <taxon>Pseudomonadota</taxon>
        <taxon>Alphaproteobacteria</taxon>
        <taxon>Sphingomonadales</taxon>
        <taxon>Sphingomonadaceae</taxon>
        <taxon>Sphingomonas</taxon>
    </lineage>
</organism>
<proteinExistence type="predicted"/>
<reference evidence="2 3" key="1">
    <citation type="submission" date="2020-01" db="EMBL/GenBank/DDBJ databases">
        <title>Sphingomonas sp. C33 whole genome sequece.</title>
        <authorList>
            <person name="Park C."/>
        </authorList>
    </citation>
    <scope>NUCLEOTIDE SEQUENCE [LARGE SCALE GENOMIC DNA]</scope>
    <source>
        <strain evidence="2 3">C33</strain>
    </source>
</reference>
<keyword evidence="1" id="KW-0472">Membrane</keyword>
<name>A0A7Z2NVH5_9SPHN</name>
<keyword evidence="1" id="KW-0812">Transmembrane</keyword>
<feature type="transmembrane region" description="Helical" evidence="1">
    <location>
        <begin position="56"/>
        <end position="78"/>
    </location>
</feature>
<sequence length="121" mass="13412">MTGFIVIICMIFCMLMVRLFTKANSRFQHENTLPLHWIFSASQPLSKTVTQSGPRFLVLGLVPALAICTMTVIAVGALTLKPRPGQEGMILPSVIFIGGLFVAVYVLHLWLIEQALRQDRG</sequence>
<dbReference type="KEGG" id="schy:GVO57_06340"/>
<accession>A0A7Z2NVH5</accession>
<dbReference type="RefSeq" id="WP_160592458.1">
    <property type="nucleotide sequence ID" value="NZ_CP047895.1"/>
</dbReference>
<evidence type="ECO:0000313" key="2">
    <source>
        <dbReference type="EMBL" id="QHL90530.1"/>
    </source>
</evidence>
<feature type="transmembrane region" description="Helical" evidence="1">
    <location>
        <begin position="5"/>
        <end position="21"/>
    </location>
</feature>
<dbReference type="EMBL" id="CP047895">
    <property type="protein sequence ID" value="QHL90530.1"/>
    <property type="molecule type" value="Genomic_DNA"/>
</dbReference>
<keyword evidence="1" id="KW-1133">Transmembrane helix</keyword>
<gene>
    <name evidence="2" type="ORF">GVO57_06340</name>
</gene>
<feature type="transmembrane region" description="Helical" evidence="1">
    <location>
        <begin position="90"/>
        <end position="112"/>
    </location>
</feature>
<dbReference type="AlphaFoldDB" id="A0A7Z2NVH5"/>
<evidence type="ECO:0000256" key="1">
    <source>
        <dbReference type="SAM" id="Phobius"/>
    </source>
</evidence>
<keyword evidence="3" id="KW-1185">Reference proteome</keyword>